<evidence type="ECO:0000256" key="10">
    <source>
        <dbReference type="ARBA" id="ARBA00023239"/>
    </source>
</evidence>
<dbReference type="PANTHER" id="PTHR10359:SF18">
    <property type="entry name" value="ENDONUCLEASE III"/>
    <property type="match status" value="1"/>
</dbReference>
<feature type="binding site" evidence="12">
    <location>
        <position position="208"/>
    </location>
    <ligand>
        <name>[4Fe-4S] cluster</name>
        <dbReference type="ChEBI" id="CHEBI:49883"/>
    </ligand>
</feature>
<keyword evidence="15" id="KW-1185">Reference proteome</keyword>
<keyword evidence="5 12" id="KW-0378">Hydrolase</keyword>
<keyword evidence="4 12" id="KW-0227">DNA damage</keyword>
<dbReference type="PIRSF" id="PIRSF001435">
    <property type="entry name" value="Nth"/>
    <property type="match status" value="1"/>
</dbReference>
<dbReference type="InterPro" id="IPR023170">
    <property type="entry name" value="HhH_base_excis_C"/>
</dbReference>
<feature type="binding site" evidence="12">
    <location>
        <position position="198"/>
    </location>
    <ligand>
        <name>[4Fe-4S] cluster</name>
        <dbReference type="ChEBI" id="CHEBI:49883"/>
    </ligand>
</feature>
<comment type="function">
    <text evidence="12">DNA repair enzyme that has both DNA N-glycosylase activity and AP-lyase activity. The DNA N-glycosylase activity releases various damaged pyrimidines from DNA by cleaving the N-glycosidic bond, leaving an AP (apurinic/apyrimidinic) site. The AP-lyase activity cleaves the phosphodiester bond 3' to the AP site by a beta-elimination, leaving a 3'-terminal unsaturated sugar and a product with a terminal 5'-phosphate.</text>
</comment>
<keyword evidence="14" id="KW-0255">Endonuclease</keyword>
<dbReference type="Pfam" id="PF00633">
    <property type="entry name" value="HHH"/>
    <property type="match status" value="1"/>
</dbReference>
<evidence type="ECO:0000313" key="14">
    <source>
        <dbReference type="EMBL" id="GGI08941.1"/>
    </source>
</evidence>
<comment type="caution">
    <text evidence="14">The sequence shown here is derived from an EMBL/GenBank/DDBJ whole genome shotgun (WGS) entry which is preliminary data.</text>
</comment>
<feature type="binding site" evidence="12">
    <location>
        <position position="205"/>
    </location>
    <ligand>
        <name>[4Fe-4S] cluster</name>
        <dbReference type="ChEBI" id="CHEBI:49883"/>
    </ligand>
</feature>
<keyword evidence="8 12" id="KW-0238">DNA-binding</keyword>
<keyword evidence="7 12" id="KW-0411">Iron-sulfur</keyword>
<keyword evidence="6 12" id="KW-0408">Iron</keyword>
<dbReference type="Gene3D" id="1.10.1670.10">
    <property type="entry name" value="Helix-hairpin-Helix base-excision DNA repair enzymes (C-terminal)"/>
    <property type="match status" value="1"/>
</dbReference>
<evidence type="ECO:0000256" key="2">
    <source>
        <dbReference type="ARBA" id="ARBA00022485"/>
    </source>
</evidence>
<evidence type="ECO:0000256" key="3">
    <source>
        <dbReference type="ARBA" id="ARBA00022723"/>
    </source>
</evidence>
<evidence type="ECO:0000256" key="5">
    <source>
        <dbReference type="ARBA" id="ARBA00022801"/>
    </source>
</evidence>
<evidence type="ECO:0000256" key="7">
    <source>
        <dbReference type="ARBA" id="ARBA00023014"/>
    </source>
</evidence>
<dbReference type="SMART" id="SM00478">
    <property type="entry name" value="ENDO3c"/>
    <property type="match status" value="1"/>
</dbReference>
<proteinExistence type="inferred from homology"/>
<sequence length="226" mass="25322">MIPDDLTRERGKTLRAPVILDELARVLPDATIALAFSDRWELLVATMLSAQSTDVKVNEVTRVLFRELPGPEAFAEAPLERIEGLIGSLGLFRQKAKNVQATARLLLEHHDGEVPGTMEELLALPGVARKTANVVLSNGFGTHVGVVVDTHVARLARRLRLTREEDPKKIERDLMQLYPRERWLDVSDLLIHHGRRTCHARRPHCEDCVVEPLCPSSQEAGLTDKR</sequence>
<comment type="catalytic activity">
    <reaction evidence="12">
        <text>2'-deoxyribonucleotide-(2'-deoxyribose 5'-phosphate)-2'-deoxyribonucleotide-DNA = a 3'-end 2'-deoxyribonucleotide-(2,3-dehydro-2,3-deoxyribose 5'-phosphate)-DNA + a 5'-end 5'-phospho-2'-deoxyribonucleoside-DNA + H(+)</text>
        <dbReference type="Rhea" id="RHEA:66592"/>
        <dbReference type="Rhea" id="RHEA-COMP:13180"/>
        <dbReference type="Rhea" id="RHEA-COMP:16897"/>
        <dbReference type="Rhea" id="RHEA-COMP:17067"/>
        <dbReference type="ChEBI" id="CHEBI:15378"/>
        <dbReference type="ChEBI" id="CHEBI:136412"/>
        <dbReference type="ChEBI" id="CHEBI:157695"/>
        <dbReference type="ChEBI" id="CHEBI:167181"/>
        <dbReference type="EC" id="4.2.99.18"/>
    </reaction>
</comment>
<dbReference type="HAMAP" id="MF_00942">
    <property type="entry name" value="Nth"/>
    <property type="match status" value="1"/>
</dbReference>
<keyword evidence="14" id="KW-0540">Nuclease</keyword>
<comment type="similarity">
    <text evidence="1 12">Belongs to the Nth/MutY family.</text>
</comment>
<dbReference type="InterPro" id="IPR011257">
    <property type="entry name" value="DNA_glycosylase"/>
</dbReference>
<keyword evidence="11 12" id="KW-0326">Glycosidase</keyword>
<evidence type="ECO:0000256" key="6">
    <source>
        <dbReference type="ARBA" id="ARBA00023004"/>
    </source>
</evidence>
<dbReference type="OrthoDB" id="9800977at2"/>
<evidence type="ECO:0000256" key="9">
    <source>
        <dbReference type="ARBA" id="ARBA00023204"/>
    </source>
</evidence>
<evidence type="ECO:0000256" key="4">
    <source>
        <dbReference type="ARBA" id="ARBA00022763"/>
    </source>
</evidence>
<dbReference type="Gene3D" id="1.10.340.30">
    <property type="entry name" value="Hypothetical protein, domain 2"/>
    <property type="match status" value="1"/>
</dbReference>
<keyword evidence="2 12" id="KW-0004">4Fe-4S</keyword>
<protein>
    <recommendedName>
        <fullName evidence="12">Endonuclease III</fullName>
        <ecNumber evidence="12">4.2.99.18</ecNumber>
    </recommendedName>
    <alternativeName>
        <fullName evidence="12">DNA-(apurinic or apyrimidinic site) lyase</fullName>
    </alternativeName>
</protein>
<dbReference type="FunFam" id="1.10.1670.10:FF:000001">
    <property type="entry name" value="Endonuclease III"/>
    <property type="match status" value="1"/>
</dbReference>
<keyword evidence="10 12" id="KW-0456">Lyase</keyword>
<evidence type="ECO:0000313" key="15">
    <source>
        <dbReference type="Proteomes" id="UP000650511"/>
    </source>
</evidence>
<evidence type="ECO:0000256" key="11">
    <source>
        <dbReference type="ARBA" id="ARBA00023295"/>
    </source>
</evidence>
<dbReference type="GO" id="GO:0006285">
    <property type="term" value="P:base-excision repair, AP site formation"/>
    <property type="evidence" value="ECO:0007669"/>
    <property type="project" value="TreeGrafter"/>
</dbReference>
<dbReference type="GO" id="GO:0046872">
    <property type="term" value="F:metal ion binding"/>
    <property type="evidence" value="ECO:0007669"/>
    <property type="project" value="UniProtKB-KW"/>
</dbReference>
<feature type="binding site" evidence="12">
    <location>
        <position position="214"/>
    </location>
    <ligand>
        <name>[4Fe-4S] cluster</name>
        <dbReference type="ChEBI" id="CHEBI:49883"/>
    </ligand>
</feature>
<dbReference type="InterPro" id="IPR000445">
    <property type="entry name" value="HhH_motif"/>
</dbReference>
<dbReference type="CDD" id="cd00056">
    <property type="entry name" value="ENDO3c"/>
    <property type="match status" value="1"/>
</dbReference>
<dbReference type="EC" id="4.2.99.18" evidence="12"/>
<reference evidence="14" key="2">
    <citation type="submission" date="2020-09" db="EMBL/GenBank/DDBJ databases">
        <authorList>
            <person name="Sun Q."/>
            <person name="Zhou Y."/>
        </authorList>
    </citation>
    <scope>NUCLEOTIDE SEQUENCE</scope>
    <source>
        <strain evidence="14">CGMCC 1.14988</strain>
    </source>
</reference>
<evidence type="ECO:0000256" key="12">
    <source>
        <dbReference type="HAMAP-Rule" id="MF_00942"/>
    </source>
</evidence>
<dbReference type="InterPro" id="IPR004036">
    <property type="entry name" value="Endonuclease-III-like_CS2"/>
</dbReference>
<reference evidence="14" key="1">
    <citation type="journal article" date="2014" name="Int. J. Syst. Evol. Microbiol.">
        <title>Complete genome sequence of Corynebacterium casei LMG S-19264T (=DSM 44701T), isolated from a smear-ripened cheese.</title>
        <authorList>
            <consortium name="US DOE Joint Genome Institute (JGI-PGF)"/>
            <person name="Walter F."/>
            <person name="Albersmeier A."/>
            <person name="Kalinowski J."/>
            <person name="Ruckert C."/>
        </authorList>
    </citation>
    <scope>NUCLEOTIDE SEQUENCE</scope>
    <source>
        <strain evidence="14">CGMCC 1.14988</strain>
    </source>
</reference>
<dbReference type="SUPFAM" id="SSF48150">
    <property type="entry name" value="DNA-glycosylase"/>
    <property type="match status" value="1"/>
</dbReference>
<dbReference type="InterPro" id="IPR003265">
    <property type="entry name" value="HhH-GPD_domain"/>
</dbReference>
<dbReference type="RefSeq" id="WP_130648735.1">
    <property type="nucleotide sequence ID" value="NZ_BMHA01000013.1"/>
</dbReference>
<dbReference type="AlphaFoldDB" id="A0A8J3AAV4"/>
<dbReference type="FunFam" id="1.10.340.30:FF:000001">
    <property type="entry name" value="Endonuclease III"/>
    <property type="match status" value="1"/>
</dbReference>
<dbReference type="InterPro" id="IPR003651">
    <property type="entry name" value="Endonuclease3_FeS-loop_motif"/>
</dbReference>
<dbReference type="Proteomes" id="UP000650511">
    <property type="component" value="Unassembled WGS sequence"/>
</dbReference>
<name>A0A8J3AAV4_9ACTN</name>
<dbReference type="GO" id="GO:0019104">
    <property type="term" value="F:DNA N-glycosylase activity"/>
    <property type="evidence" value="ECO:0007669"/>
    <property type="project" value="UniProtKB-UniRule"/>
</dbReference>
<evidence type="ECO:0000256" key="1">
    <source>
        <dbReference type="ARBA" id="ARBA00008343"/>
    </source>
</evidence>
<organism evidence="14 15">
    <name type="scientific">Egicoccus halophilus</name>
    <dbReference type="NCBI Taxonomy" id="1670830"/>
    <lineage>
        <taxon>Bacteria</taxon>
        <taxon>Bacillati</taxon>
        <taxon>Actinomycetota</taxon>
        <taxon>Nitriliruptoria</taxon>
        <taxon>Egicoccales</taxon>
        <taxon>Egicoccaceae</taxon>
        <taxon>Egicoccus</taxon>
    </lineage>
</organism>
<dbReference type="GO" id="GO:0051539">
    <property type="term" value="F:4 iron, 4 sulfur cluster binding"/>
    <property type="evidence" value="ECO:0007669"/>
    <property type="project" value="UniProtKB-UniRule"/>
</dbReference>
<accession>A0A8J3AAV4</accession>
<gene>
    <name evidence="12 14" type="primary">nth</name>
    <name evidence="14" type="ORF">GCM10011354_31600</name>
</gene>
<dbReference type="PROSITE" id="PS01155">
    <property type="entry name" value="ENDONUCLEASE_III_2"/>
    <property type="match status" value="1"/>
</dbReference>
<keyword evidence="9 12" id="KW-0234">DNA repair</keyword>
<feature type="domain" description="HhH-GPD" evidence="13">
    <location>
        <begin position="48"/>
        <end position="196"/>
    </location>
</feature>
<comment type="cofactor">
    <cofactor evidence="12">
        <name>[4Fe-4S] cluster</name>
        <dbReference type="ChEBI" id="CHEBI:49883"/>
    </cofactor>
    <text evidence="12">Binds 1 [4Fe-4S] cluster.</text>
</comment>
<dbReference type="GO" id="GO:0003677">
    <property type="term" value="F:DNA binding"/>
    <property type="evidence" value="ECO:0007669"/>
    <property type="project" value="UniProtKB-UniRule"/>
</dbReference>
<dbReference type="SMART" id="SM00525">
    <property type="entry name" value="FES"/>
    <property type="match status" value="1"/>
</dbReference>
<dbReference type="PANTHER" id="PTHR10359">
    <property type="entry name" value="A/G-SPECIFIC ADENINE GLYCOSYLASE/ENDONUCLEASE III"/>
    <property type="match status" value="1"/>
</dbReference>
<dbReference type="Pfam" id="PF00730">
    <property type="entry name" value="HhH-GPD"/>
    <property type="match status" value="1"/>
</dbReference>
<keyword evidence="3 12" id="KW-0479">Metal-binding</keyword>
<dbReference type="InterPro" id="IPR005759">
    <property type="entry name" value="Nth"/>
</dbReference>
<evidence type="ECO:0000256" key="8">
    <source>
        <dbReference type="ARBA" id="ARBA00023125"/>
    </source>
</evidence>
<dbReference type="GO" id="GO:0140078">
    <property type="term" value="F:class I DNA-(apurinic or apyrimidinic site) endonuclease activity"/>
    <property type="evidence" value="ECO:0007669"/>
    <property type="project" value="UniProtKB-EC"/>
</dbReference>
<dbReference type="EMBL" id="BMHA01000013">
    <property type="protein sequence ID" value="GGI08941.1"/>
    <property type="molecule type" value="Genomic_DNA"/>
</dbReference>
<dbReference type="NCBIfam" id="TIGR01083">
    <property type="entry name" value="nth"/>
    <property type="match status" value="1"/>
</dbReference>
<evidence type="ECO:0000259" key="13">
    <source>
        <dbReference type="SMART" id="SM00478"/>
    </source>
</evidence>